<organism evidence="1 2">
    <name type="scientific">Hymenolepis diminuta</name>
    <name type="common">Rat tapeworm</name>
    <dbReference type="NCBI Taxonomy" id="6216"/>
    <lineage>
        <taxon>Eukaryota</taxon>
        <taxon>Metazoa</taxon>
        <taxon>Spiralia</taxon>
        <taxon>Lophotrochozoa</taxon>
        <taxon>Platyhelminthes</taxon>
        <taxon>Cestoda</taxon>
        <taxon>Eucestoda</taxon>
        <taxon>Cyclophyllidea</taxon>
        <taxon>Hymenolepididae</taxon>
        <taxon>Hymenolepis</taxon>
    </lineage>
</organism>
<dbReference type="Gene3D" id="1.25.40.10">
    <property type="entry name" value="Tetratricopeptide repeat domain"/>
    <property type="match status" value="1"/>
</dbReference>
<dbReference type="EMBL" id="CABIJS010000666">
    <property type="protein sequence ID" value="VUZ54922.1"/>
    <property type="molecule type" value="Genomic_DNA"/>
</dbReference>
<evidence type="ECO:0008006" key="3">
    <source>
        <dbReference type="Google" id="ProtNLM"/>
    </source>
</evidence>
<sequence>MAASAQATKLDYGIGQELLKQFYKIVSESLNSRGTKLISEFSRMPTDVQRVYYFLEIMRTSHNDRNLTDIINKEHARELLKSENGKSHEISRDFLAQGIESMRKNDKYMALYNFTKAVFHAASKEQPALSMTKRSEMLFNLSLFESAKEDVKRALPFLKDNYDILKSRVILGRCYNNLEQPNTANREVKKAATLLKKCEQSEKREFMELEQELSSESVNVRFPFECHRPKFFKSDLLKSWYVLKIQELRRAG</sequence>
<dbReference type="AlphaFoldDB" id="A0A564Z670"/>
<keyword evidence="2" id="KW-1185">Reference proteome</keyword>
<evidence type="ECO:0000313" key="1">
    <source>
        <dbReference type="EMBL" id="VUZ54922.1"/>
    </source>
</evidence>
<dbReference type="Proteomes" id="UP000321570">
    <property type="component" value="Unassembled WGS sequence"/>
</dbReference>
<reference evidence="1 2" key="1">
    <citation type="submission" date="2019-07" db="EMBL/GenBank/DDBJ databases">
        <authorList>
            <person name="Jastrzebski P J."/>
            <person name="Paukszto L."/>
            <person name="Jastrzebski P J."/>
        </authorList>
    </citation>
    <scope>NUCLEOTIDE SEQUENCE [LARGE SCALE GENOMIC DNA]</scope>
    <source>
        <strain evidence="1 2">WMS-il1</strain>
    </source>
</reference>
<dbReference type="InterPro" id="IPR011990">
    <property type="entry name" value="TPR-like_helical_dom_sf"/>
</dbReference>
<accession>A0A564Z670</accession>
<gene>
    <name evidence="1" type="ORF">WMSIL1_LOCUS12776</name>
</gene>
<name>A0A564Z670_HYMDI</name>
<protein>
    <recommendedName>
        <fullName evidence="3">TPR_REGION domain-containing protein</fullName>
    </recommendedName>
</protein>
<evidence type="ECO:0000313" key="2">
    <source>
        <dbReference type="Proteomes" id="UP000321570"/>
    </source>
</evidence>
<dbReference type="SUPFAM" id="SSF48452">
    <property type="entry name" value="TPR-like"/>
    <property type="match status" value="1"/>
</dbReference>
<proteinExistence type="predicted"/>